<name>A0A1I0AI60_9FIRM</name>
<dbReference type="Gene3D" id="3.40.50.1820">
    <property type="entry name" value="alpha/beta hydrolase"/>
    <property type="match status" value="1"/>
</dbReference>
<keyword evidence="6" id="KW-1185">Reference proteome</keyword>
<dbReference type="AlphaFoldDB" id="A0A1I0AI60"/>
<proteinExistence type="predicted"/>
<gene>
    <name evidence="5" type="ORF">SAMN03080614_102211</name>
</gene>
<keyword evidence="3" id="KW-1133">Transmembrane helix</keyword>
<keyword evidence="3" id="KW-0472">Membrane</keyword>
<dbReference type="InterPro" id="IPR000073">
    <property type="entry name" value="AB_hydrolase_1"/>
</dbReference>
<dbReference type="InterPro" id="IPR029058">
    <property type="entry name" value="AB_hydrolase_fold"/>
</dbReference>
<dbReference type="PIRSF" id="PIRSF017388">
    <property type="entry name" value="Esterase_lipase"/>
    <property type="match status" value="1"/>
</dbReference>
<feature type="active site" description="Charge relay system" evidence="1">
    <location>
        <position position="192"/>
    </location>
</feature>
<feature type="domain" description="AB hydrolase-1" evidence="4">
    <location>
        <begin position="21"/>
        <end position="233"/>
    </location>
</feature>
<feature type="transmembrane region" description="Helical" evidence="3">
    <location>
        <begin position="89"/>
        <end position="106"/>
    </location>
</feature>
<dbReference type="OrthoDB" id="9786110at2"/>
<evidence type="ECO:0000256" key="2">
    <source>
        <dbReference type="PIRSR" id="PIRSR017388-2"/>
    </source>
</evidence>
<sequence length="244" mass="27980">MIITKKNPNPFEYHSNGKVAVLLIHGFTGSPTEMAPLGEFLYKKGYSAYCPLLAGHGTTEEDMEKTGWKDWVASAEEGLRKLQGKYSKVFVVGFSMGGCIALYLAMKYKIEGIITISAPIFLTEKKAYLTPILKYFQKYKPKTRKPDYGVPIFSYDKTPIKCVSSLLKLIFIVKYNLKKVKVPTLIIQGEDDRVVEPKSARYIFEKINPPYKEIKYFPKRSHMIPVEQGREEVMEKVLEFLQRI</sequence>
<feature type="active site" description="Nucleophile" evidence="1">
    <location>
        <position position="95"/>
    </location>
</feature>
<dbReference type="EMBL" id="FOIF01000022">
    <property type="protein sequence ID" value="SES93975.1"/>
    <property type="molecule type" value="Genomic_DNA"/>
</dbReference>
<evidence type="ECO:0000256" key="1">
    <source>
        <dbReference type="PIRSR" id="PIRSR017388-1"/>
    </source>
</evidence>
<protein>
    <submittedName>
        <fullName evidence="5">Carboxylesterase</fullName>
    </submittedName>
</protein>
<organism evidence="5 6">
    <name type="scientific">Anaerobranca gottschalkii DSM 13577</name>
    <dbReference type="NCBI Taxonomy" id="1120990"/>
    <lineage>
        <taxon>Bacteria</taxon>
        <taxon>Bacillati</taxon>
        <taxon>Bacillota</taxon>
        <taxon>Clostridia</taxon>
        <taxon>Eubacteriales</taxon>
        <taxon>Proteinivoracaceae</taxon>
        <taxon>Anaerobranca</taxon>
    </lineage>
</organism>
<evidence type="ECO:0000259" key="4">
    <source>
        <dbReference type="Pfam" id="PF12697"/>
    </source>
</evidence>
<dbReference type="GO" id="GO:0052689">
    <property type="term" value="F:carboxylic ester hydrolase activity"/>
    <property type="evidence" value="ECO:0007669"/>
    <property type="project" value="InterPro"/>
</dbReference>
<accession>A0A1I0AI60</accession>
<feature type="binding site" evidence="2">
    <location>
        <position position="27"/>
    </location>
    <ligand>
        <name>substrate</name>
    </ligand>
</feature>
<dbReference type="SUPFAM" id="SSF53474">
    <property type="entry name" value="alpha/beta-Hydrolases"/>
    <property type="match status" value="1"/>
</dbReference>
<dbReference type="Proteomes" id="UP000243819">
    <property type="component" value="Unassembled WGS sequence"/>
</dbReference>
<dbReference type="Pfam" id="PF12697">
    <property type="entry name" value="Abhydrolase_6"/>
    <property type="match status" value="1"/>
</dbReference>
<evidence type="ECO:0000313" key="6">
    <source>
        <dbReference type="Proteomes" id="UP000243819"/>
    </source>
</evidence>
<dbReference type="InterPro" id="IPR012354">
    <property type="entry name" value="Esterase_lipase"/>
</dbReference>
<keyword evidence="3" id="KW-0812">Transmembrane</keyword>
<reference evidence="6" key="1">
    <citation type="submission" date="2016-10" db="EMBL/GenBank/DDBJ databases">
        <authorList>
            <person name="Varghese N."/>
            <person name="Submissions S."/>
        </authorList>
    </citation>
    <scope>NUCLEOTIDE SEQUENCE [LARGE SCALE GENOMIC DNA]</scope>
    <source>
        <strain evidence="6">DSM 13577</strain>
    </source>
</reference>
<dbReference type="RefSeq" id="WP_091350587.1">
    <property type="nucleotide sequence ID" value="NZ_FOIF01000022.1"/>
</dbReference>
<dbReference type="InterPro" id="IPR051044">
    <property type="entry name" value="MAG_DAG_Lipase"/>
</dbReference>
<feature type="binding site" evidence="2">
    <location>
        <position position="96"/>
    </location>
    <ligand>
        <name>substrate</name>
    </ligand>
</feature>
<evidence type="ECO:0000313" key="5">
    <source>
        <dbReference type="EMBL" id="SES93975.1"/>
    </source>
</evidence>
<evidence type="ECO:0000256" key="3">
    <source>
        <dbReference type="SAM" id="Phobius"/>
    </source>
</evidence>
<feature type="active site" description="Charge relay system" evidence="1">
    <location>
        <position position="222"/>
    </location>
</feature>
<dbReference type="PANTHER" id="PTHR11614">
    <property type="entry name" value="PHOSPHOLIPASE-RELATED"/>
    <property type="match status" value="1"/>
</dbReference>
<dbReference type="STRING" id="1120990.SAMN03080614_102211"/>